<comment type="caution">
    <text evidence="1">The sequence shown here is derived from an EMBL/GenBank/DDBJ whole genome shotgun (WGS) entry which is preliminary data.</text>
</comment>
<organism evidence="1">
    <name type="scientific">bioreactor metagenome</name>
    <dbReference type="NCBI Taxonomy" id="1076179"/>
    <lineage>
        <taxon>unclassified sequences</taxon>
        <taxon>metagenomes</taxon>
        <taxon>ecological metagenomes</taxon>
    </lineage>
</organism>
<name>A0A645E855_9ZZZZ</name>
<gene>
    <name evidence="1" type="ORF">SDC9_144581</name>
</gene>
<accession>A0A645E855</accession>
<sequence length="197" mass="23820">MNSYYNMIIKKIQGFDIKKCINFTNYYFKGSNEPFRLMICPFDGNYGFVLDGILNVVRCLPYDGDGNIDTVYTNRLIGGIAHEYAHCFVNPVIEKYKDRLHEYKEFFAAHKNMYTYYNVDYAVMNEYFVRAYTFRYMRLFRNDFPDYDEYCNDTEKTKTAFIIYLDKFVEFLIEYEQSNLAFDEFYLKNLHRIGEFK</sequence>
<protein>
    <recommendedName>
        <fullName evidence="2">DUF4932 domain-containing protein</fullName>
    </recommendedName>
</protein>
<evidence type="ECO:0000313" key="1">
    <source>
        <dbReference type="EMBL" id="MPM97408.1"/>
    </source>
</evidence>
<proteinExistence type="predicted"/>
<dbReference type="AlphaFoldDB" id="A0A645E855"/>
<reference evidence="1" key="1">
    <citation type="submission" date="2019-08" db="EMBL/GenBank/DDBJ databases">
        <authorList>
            <person name="Kucharzyk K."/>
            <person name="Murdoch R.W."/>
            <person name="Higgins S."/>
            <person name="Loffler F."/>
        </authorList>
    </citation>
    <scope>NUCLEOTIDE SEQUENCE</scope>
</reference>
<evidence type="ECO:0008006" key="2">
    <source>
        <dbReference type="Google" id="ProtNLM"/>
    </source>
</evidence>
<dbReference type="EMBL" id="VSSQ01043693">
    <property type="protein sequence ID" value="MPM97408.1"/>
    <property type="molecule type" value="Genomic_DNA"/>
</dbReference>